<feature type="transmembrane region" description="Helical" evidence="6">
    <location>
        <begin position="39"/>
        <end position="55"/>
    </location>
</feature>
<dbReference type="InterPro" id="IPR036866">
    <property type="entry name" value="RibonucZ/Hydroxyglut_hydro"/>
</dbReference>
<feature type="transmembrane region" description="Helical" evidence="6">
    <location>
        <begin position="371"/>
        <end position="393"/>
    </location>
</feature>
<name>A0ABW5DZ64_9BACT</name>
<organism evidence="9 10">
    <name type="scientific">Rubritalea spongiae</name>
    <dbReference type="NCBI Taxonomy" id="430797"/>
    <lineage>
        <taxon>Bacteria</taxon>
        <taxon>Pseudomonadati</taxon>
        <taxon>Verrucomicrobiota</taxon>
        <taxon>Verrucomicrobiia</taxon>
        <taxon>Verrucomicrobiales</taxon>
        <taxon>Rubritaleaceae</taxon>
        <taxon>Rubritalea</taxon>
    </lineage>
</organism>
<feature type="domain" description="ComEC/Rec2-related protein" evidence="7">
    <location>
        <begin position="200"/>
        <end position="474"/>
    </location>
</feature>
<dbReference type="Proteomes" id="UP001597297">
    <property type="component" value="Unassembled WGS sequence"/>
</dbReference>
<dbReference type="InterPro" id="IPR052159">
    <property type="entry name" value="Competence_DNA_uptake"/>
</dbReference>
<dbReference type="RefSeq" id="WP_377094772.1">
    <property type="nucleotide sequence ID" value="NZ_JBHSJM010000001.1"/>
</dbReference>
<feature type="transmembrane region" description="Helical" evidence="6">
    <location>
        <begin position="294"/>
        <end position="315"/>
    </location>
</feature>
<protein>
    <submittedName>
        <fullName evidence="9">ComEC/Rec2 family competence protein</fullName>
    </submittedName>
</protein>
<proteinExistence type="predicted"/>
<feature type="transmembrane region" description="Helical" evidence="6">
    <location>
        <begin position="249"/>
        <end position="266"/>
    </location>
</feature>
<feature type="transmembrane region" description="Helical" evidence="6">
    <location>
        <begin position="220"/>
        <end position="242"/>
    </location>
</feature>
<dbReference type="PANTHER" id="PTHR30619">
    <property type="entry name" value="DNA INTERNALIZATION/COMPETENCE PROTEIN COMEC/REC2"/>
    <property type="match status" value="1"/>
</dbReference>
<evidence type="ECO:0000256" key="1">
    <source>
        <dbReference type="ARBA" id="ARBA00004651"/>
    </source>
</evidence>
<comment type="subcellular location">
    <subcellularLocation>
        <location evidence="1">Cell membrane</location>
        <topology evidence="1">Multi-pass membrane protein</topology>
    </subcellularLocation>
</comment>
<evidence type="ECO:0000256" key="5">
    <source>
        <dbReference type="ARBA" id="ARBA00023136"/>
    </source>
</evidence>
<dbReference type="Pfam" id="PF03772">
    <property type="entry name" value="Competence"/>
    <property type="match status" value="1"/>
</dbReference>
<feature type="transmembrane region" description="Helical" evidence="6">
    <location>
        <begin position="6"/>
        <end position="32"/>
    </location>
</feature>
<accession>A0ABW5DZ64</accession>
<keyword evidence="4 6" id="KW-1133">Transmembrane helix</keyword>
<dbReference type="Gene3D" id="3.60.15.10">
    <property type="entry name" value="Ribonuclease Z/Hydroxyacylglutathione hydrolase-like"/>
    <property type="match status" value="1"/>
</dbReference>
<reference evidence="10" key="1">
    <citation type="journal article" date="2019" name="Int. J. Syst. Evol. Microbiol.">
        <title>The Global Catalogue of Microorganisms (GCM) 10K type strain sequencing project: providing services to taxonomists for standard genome sequencing and annotation.</title>
        <authorList>
            <consortium name="The Broad Institute Genomics Platform"/>
            <consortium name="The Broad Institute Genome Sequencing Center for Infectious Disease"/>
            <person name="Wu L."/>
            <person name="Ma J."/>
        </authorList>
    </citation>
    <scope>NUCLEOTIDE SEQUENCE [LARGE SCALE GENOMIC DNA]</scope>
    <source>
        <strain evidence="10">JCM 16545</strain>
    </source>
</reference>
<evidence type="ECO:0000259" key="8">
    <source>
        <dbReference type="Pfam" id="PF13567"/>
    </source>
</evidence>
<keyword evidence="10" id="KW-1185">Reference proteome</keyword>
<evidence type="ECO:0000256" key="6">
    <source>
        <dbReference type="SAM" id="Phobius"/>
    </source>
</evidence>
<feature type="domain" description="DUF4131" evidence="8">
    <location>
        <begin position="19"/>
        <end position="153"/>
    </location>
</feature>
<evidence type="ECO:0000256" key="2">
    <source>
        <dbReference type="ARBA" id="ARBA00022475"/>
    </source>
</evidence>
<dbReference type="NCBIfam" id="TIGR00360">
    <property type="entry name" value="ComEC_N-term"/>
    <property type="match status" value="1"/>
</dbReference>
<evidence type="ECO:0000256" key="4">
    <source>
        <dbReference type="ARBA" id="ARBA00022989"/>
    </source>
</evidence>
<comment type="caution">
    <text evidence="9">The sequence shown here is derived from an EMBL/GenBank/DDBJ whole genome shotgun (WGS) entry which is preliminary data.</text>
</comment>
<keyword evidence="2" id="KW-1003">Cell membrane</keyword>
<feature type="transmembrane region" description="Helical" evidence="6">
    <location>
        <begin position="321"/>
        <end position="350"/>
    </location>
</feature>
<gene>
    <name evidence="9" type="ORF">ACFSQZ_04040</name>
</gene>
<evidence type="ECO:0000313" key="9">
    <source>
        <dbReference type="EMBL" id="MFD2275631.1"/>
    </source>
</evidence>
<evidence type="ECO:0000256" key="3">
    <source>
        <dbReference type="ARBA" id="ARBA00022692"/>
    </source>
</evidence>
<sequence length="702" mass="77687">MSGPALVVMAAVGIVDSGAWFWWLLMSLAILVAYQGRKYLVWLTVLFAVLAGGMHEHRLETQGSVEQEYGSWWELEAVVEQEPSGQSTIVRSVDEELEGVRMRVWLGTNAHTLQIGDVIALKGRIVAPREMLNPKTFPEKEWLYRQGVSAAFVPRSWEGTSRSIWSVRRMAVQVRTWLRDRLLLGVDPESTEAKIIVAMALGERPVDAQELLDAYRLSGAIHVFAVSGLHVMMVGGMVAFFLKMFGLPRWGWVSLVIGSMFFYALVTGLRPPALRAAVMGAILLGAWVVGRKAVLVNSIGVGVIVALLLDGHMLFRPGFQLSFAVLFAVALFGTVFTKVFAWVSYADPFLPRSLYSRGQEWWLVWRRKIQAGLVVAGSAWVGSSPLTFLHFGVVTPMSIIVSLPVVGLLYCSLCLSGLSIVLGMVWSPLGQGLNTLNTKVAASSHGLVDFASKVPASHYKAAAWSSGERLVIYALEGGASANYIGIGGGAMLDVADVRQCEREVLPSLVKNGARLDSVILSHVDHRHVGGFQVLREYFETKQLLLGERELEVYEVPPSQKVIYAEQGKQYRLTEESYIEVISWSEQLVGVADDRCPVFLLHWRGTKILFLQDVGYRFEQWLQSRSYDLSADIVVWSGHAKDELWGDDLLDAVQARWVVGPRKLETNTKVIQMTLLETGAVEIGIERGGIRAHGFCGGVWELE</sequence>
<dbReference type="InterPro" id="IPR025405">
    <property type="entry name" value="DUF4131"/>
</dbReference>
<feature type="transmembrane region" description="Helical" evidence="6">
    <location>
        <begin position="399"/>
        <end position="426"/>
    </location>
</feature>
<dbReference type="EMBL" id="JBHUJC010000011">
    <property type="protein sequence ID" value="MFD2275631.1"/>
    <property type="molecule type" value="Genomic_DNA"/>
</dbReference>
<evidence type="ECO:0000313" key="10">
    <source>
        <dbReference type="Proteomes" id="UP001597297"/>
    </source>
</evidence>
<keyword evidence="3 6" id="KW-0812">Transmembrane</keyword>
<dbReference type="Pfam" id="PF13567">
    <property type="entry name" value="DUF4131"/>
    <property type="match status" value="1"/>
</dbReference>
<evidence type="ECO:0000259" key="7">
    <source>
        <dbReference type="Pfam" id="PF03772"/>
    </source>
</evidence>
<dbReference type="PANTHER" id="PTHR30619:SF1">
    <property type="entry name" value="RECOMBINATION PROTEIN 2"/>
    <property type="match status" value="1"/>
</dbReference>
<dbReference type="InterPro" id="IPR004477">
    <property type="entry name" value="ComEC_N"/>
</dbReference>
<keyword evidence="5 6" id="KW-0472">Membrane</keyword>
<dbReference type="SUPFAM" id="SSF56281">
    <property type="entry name" value="Metallo-hydrolase/oxidoreductase"/>
    <property type="match status" value="1"/>
</dbReference>